<dbReference type="InterPro" id="IPR050502">
    <property type="entry name" value="Euk_RNA-bind_prot"/>
</dbReference>
<dbReference type="PANTHER" id="PTHR48025:SF6">
    <property type="entry name" value="RRM DOMAIN-CONTAINING PROTEIN"/>
    <property type="match status" value="1"/>
</dbReference>
<dbReference type="SMART" id="SM00360">
    <property type="entry name" value="RRM"/>
    <property type="match status" value="2"/>
</dbReference>
<organism evidence="5 6">
    <name type="scientific">Zingiber officinale</name>
    <name type="common">Ginger</name>
    <name type="synonym">Amomum zingiber</name>
    <dbReference type="NCBI Taxonomy" id="94328"/>
    <lineage>
        <taxon>Eukaryota</taxon>
        <taxon>Viridiplantae</taxon>
        <taxon>Streptophyta</taxon>
        <taxon>Embryophyta</taxon>
        <taxon>Tracheophyta</taxon>
        <taxon>Spermatophyta</taxon>
        <taxon>Magnoliopsida</taxon>
        <taxon>Liliopsida</taxon>
        <taxon>Zingiberales</taxon>
        <taxon>Zingiberaceae</taxon>
        <taxon>Zingiber</taxon>
    </lineage>
</organism>
<feature type="domain" description="RRM" evidence="4">
    <location>
        <begin position="221"/>
        <end position="294"/>
    </location>
</feature>
<protein>
    <recommendedName>
        <fullName evidence="4">RRM domain-containing protein</fullName>
    </recommendedName>
</protein>
<feature type="domain" description="RRM" evidence="4">
    <location>
        <begin position="99"/>
        <end position="202"/>
    </location>
</feature>
<dbReference type="Gene3D" id="3.30.70.330">
    <property type="match status" value="2"/>
</dbReference>
<evidence type="ECO:0000313" key="5">
    <source>
        <dbReference type="EMBL" id="KAG6468350.1"/>
    </source>
</evidence>
<dbReference type="EMBL" id="JACMSC010000022">
    <property type="protein sequence ID" value="KAG6468350.1"/>
    <property type="molecule type" value="Genomic_DNA"/>
</dbReference>
<dbReference type="PANTHER" id="PTHR48025">
    <property type="entry name" value="OS02G0815200 PROTEIN"/>
    <property type="match status" value="1"/>
</dbReference>
<gene>
    <name evidence="5" type="ORF">ZIOFF_073026</name>
</gene>
<name>A0A8J5C6U1_ZINOF</name>
<evidence type="ECO:0000256" key="1">
    <source>
        <dbReference type="ARBA" id="ARBA00022884"/>
    </source>
</evidence>
<evidence type="ECO:0000256" key="2">
    <source>
        <dbReference type="PROSITE-ProRule" id="PRU00176"/>
    </source>
</evidence>
<dbReference type="SUPFAM" id="SSF54928">
    <property type="entry name" value="RNA-binding domain, RBD"/>
    <property type="match status" value="2"/>
</dbReference>
<dbReference type="GO" id="GO:1901259">
    <property type="term" value="P:chloroplast rRNA processing"/>
    <property type="evidence" value="ECO:0007669"/>
    <property type="project" value="TreeGrafter"/>
</dbReference>
<sequence length="299" mass="32890">MATTAAAAGFFSGPLHLKKAKSLSSLRLSTSIHAPPGISGLRSISPLSLCILTSKNPARRGGSSRCSVAQNALLEEKKEEEEEERELSTAAEGNTETRRKLYVTNFPWDMSAPQIEELFAQCGTVKGVEIIKQKNGSTRGYGFVTMASGEEAQAAVEKLDSYVRRKIAFGLASSVLVYLFADCFIYFQELQGRIIRVEFAKRFRKPPPPPPPGFVPRKTVHKIYVSNLAWKARSSNLKELFSEKFNPLSARVVFENPTGRSAGYGFVGFATKEEAESAISELDGKVMKIKSSLNFCFLT</sequence>
<dbReference type="InterPro" id="IPR000504">
    <property type="entry name" value="RRM_dom"/>
</dbReference>
<evidence type="ECO:0000256" key="3">
    <source>
        <dbReference type="SAM" id="MobiDB-lite"/>
    </source>
</evidence>
<dbReference type="GO" id="GO:0009535">
    <property type="term" value="C:chloroplast thylakoid membrane"/>
    <property type="evidence" value="ECO:0007669"/>
    <property type="project" value="TreeGrafter"/>
</dbReference>
<dbReference type="PROSITE" id="PS50102">
    <property type="entry name" value="RRM"/>
    <property type="match status" value="2"/>
</dbReference>
<dbReference type="Proteomes" id="UP000734854">
    <property type="component" value="Unassembled WGS sequence"/>
</dbReference>
<dbReference type="GO" id="GO:0003729">
    <property type="term" value="F:mRNA binding"/>
    <property type="evidence" value="ECO:0007669"/>
    <property type="project" value="TreeGrafter"/>
</dbReference>
<accession>A0A8J5C6U1</accession>
<dbReference type="Pfam" id="PF00076">
    <property type="entry name" value="RRM_1"/>
    <property type="match status" value="2"/>
</dbReference>
<comment type="caution">
    <text evidence="5">The sequence shown here is derived from an EMBL/GenBank/DDBJ whole genome shotgun (WGS) entry which is preliminary data.</text>
</comment>
<dbReference type="InterPro" id="IPR035979">
    <property type="entry name" value="RBD_domain_sf"/>
</dbReference>
<evidence type="ECO:0000259" key="4">
    <source>
        <dbReference type="PROSITE" id="PS50102"/>
    </source>
</evidence>
<dbReference type="InterPro" id="IPR012677">
    <property type="entry name" value="Nucleotide-bd_a/b_plait_sf"/>
</dbReference>
<dbReference type="AlphaFoldDB" id="A0A8J5C6U1"/>
<reference evidence="5 6" key="1">
    <citation type="submission" date="2020-08" db="EMBL/GenBank/DDBJ databases">
        <title>Plant Genome Project.</title>
        <authorList>
            <person name="Zhang R.-G."/>
        </authorList>
    </citation>
    <scope>NUCLEOTIDE SEQUENCE [LARGE SCALE GENOMIC DNA]</scope>
    <source>
        <tissue evidence="5">Rhizome</tissue>
    </source>
</reference>
<proteinExistence type="predicted"/>
<feature type="region of interest" description="Disordered" evidence="3">
    <location>
        <begin position="75"/>
        <end position="94"/>
    </location>
</feature>
<keyword evidence="1 2" id="KW-0694">RNA-binding</keyword>
<keyword evidence="6" id="KW-1185">Reference proteome</keyword>
<evidence type="ECO:0000313" key="6">
    <source>
        <dbReference type="Proteomes" id="UP000734854"/>
    </source>
</evidence>